<evidence type="ECO:0000256" key="2">
    <source>
        <dbReference type="SAM" id="MobiDB-lite"/>
    </source>
</evidence>
<dbReference type="Pfam" id="PF05327">
    <property type="entry name" value="RRN3"/>
    <property type="match status" value="1"/>
</dbReference>
<evidence type="ECO:0000256" key="1">
    <source>
        <dbReference type="ARBA" id="ARBA00010098"/>
    </source>
</evidence>
<dbReference type="InterPro" id="IPR007991">
    <property type="entry name" value="RNA_pol_I_trans_ini_fac_RRN3"/>
</dbReference>
<feature type="region of interest" description="Disordered" evidence="2">
    <location>
        <begin position="314"/>
        <end position="372"/>
    </location>
</feature>
<dbReference type="GO" id="GO:0001181">
    <property type="term" value="F:RNA polymerase I general transcription initiation factor activity"/>
    <property type="evidence" value="ECO:0007669"/>
    <property type="project" value="InterPro"/>
</dbReference>
<keyword evidence="4" id="KW-1185">Reference proteome</keyword>
<gene>
    <name evidence="3" type="ORF">PCON_11968</name>
</gene>
<keyword evidence="3" id="KW-0648">Protein biosynthesis</keyword>
<dbReference type="OMA" id="VCSPAIV"/>
<comment type="similarity">
    <text evidence="1">Belongs to the RRN3 family.</text>
</comment>
<evidence type="ECO:0000313" key="3">
    <source>
        <dbReference type="EMBL" id="CCX31891.1"/>
    </source>
</evidence>
<feature type="compositionally biased region" description="Acidic residues" evidence="2">
    <location>
        <begin position="344"/>
        <end position="366"/>
    </location>
</feature>
<dbReference type="AlphaFoldDB" id="U4LUR9"/>
<dbReference type="PANTHER" id="PTHR12790:SF0">
    <property type="entry name" value="RNA POLYMERASE I-SPECIFIC TRANSCRIPTION INITIATION FACTOR RRN3-RELATED"/>
    <property type="match status" value="1"/>
</dbReference>
<proteinExistence type="inferred from homology"/>
<feature type="region of interest" description="Disordered" evidence="2">
    <location>
        <begin position="656"/>
        <end position="699"/>
    </location>
</feature>
<dbReference type="GO" id="GO:0005634">
    <property type="term" value="C:nucleus"/>
    <property type="evidence" value="ECO:0007669"/>
    <property type="project" value="TreeGrafter"/>
</dbReference>
<sequence>MISVAQSQLDSQPSSKMTMKHNIENGSSTPFHSKKRVRFASGEFGAKATKNESDPEDSDASFITSTTTNTSSKKIKVTRPMRNVKDFVRNALDERANGKMAGYEKLRRKFQASPEVFDEQSPAPSSQELQMTIKALTSVVSRLDTKCESLVEDIIATNWVGRDNMFVSAYVKLLANLVSAHAHYMGSVTKMLVQNLGSISKVRMNLPGYEPVNKNTVYDRVHFALQYILDLVPTASTSTLYPLLVQCYPHQKDNKVEHILYVDNCLRIIDYVPSIRHKLLTVIISHVIKIDIEIQGDLEDLDDSVGEQLEAEIMQVDVEDDVSEDEDSDDDEEATETTDKPEAEEQDAEEESEDDDEESDAEDDFGGETPEKRLKRLRESVDKLDNLLDLLFGYYAKHIPETEADKIPTREVTESYENLQSTFWQTIFPTYQSRYTQFLMFWAAQRFPHFSDHFSALMVQRMIDGQAPQHTRITSTAYIASYIARAKTVKASDVKSVVNLMCRWLGDYMNLREAECKFPDANRYRWFYQVVQAVMYIFCYRWRDLHFLDEEDEESIELHLANSRSLPWIPDLHVLKRVIGSRFNPLKVCSQAVVDTFADTAFHLQFMTCWSIIEENKRNGLGPEEYMLDCYFPFDPYTLKKSRRWIDPVYIVWQPAKPEDEDDSDENSSDDEDDAAEWPYKVDGEAEVDEGDSSETHSM</sequence>
<dbReference type="PANTHER" id="PTHR12790">
    <property type="entry name" value="TRANSCRIPTION INITIATION FACTOR IA RRN3"/>
    <property type="match status" value="1"/>
</dbReference>
<name>U4LUR9_PYROM</name>
<dbReference type="eggNOG" id="KOG2434">
    <property type="taxonomic scope" value="Eukaryota"/>
</dbReference>
<dbReference type="GO" id="GO:0001042">
    <property type="term" value="F:RNA polymerase I core binding"/>
    <property type="evidence" value="ECO:0007669"/>
    <property type="project" value="TreeGrafter"/>
</dbReference>
<keyword evidence="3" id="KW-0396">Initiation factor</keyword>
<accession>U4LUR9</accession>
<dbReference type="Proteomes" id="UP000018144">
    <property type="component" value="Unassembled WGS sequence"/>
</dbReference>
<feature type="compositionally biased region" description="Polar residues" evidence="2">
    <location>
        <begin position="1"/>
        <end position="17"/>
    </location>
</feature>
<feature type="region of interest" description="Disordered" evidence="2">
    <location>
        <begin position="1"/>
        <end position="73"/>
    </location>
</feature>
<evidence type="ECO:0000313" key="4">
    <source>
        <dbReference type="Proteomes" id="UP000018144"/>
    </source>
</evidence>
<protein>
    <submittedName>
        <fullName evidence="3">Similar to RNA polymerase I-specific transcription initiation factor rrn3 acc. no. Q10110</fullName>
    </submittedName>
</protein>
<feature type="compositionally biased region" description="Acidic residues" evidence="2">
    <location>
        <begin position="659"/>
        <end position="676"/>
    </location>
</feature>
<dbReference type="OrthoDB" id="26970at2759"/>
<feature type="compositionally biased region" description="Acidic residues" evidence="2">
    <location>
        <begin position="317"/>
        <end position="336"/>
    </location>
</feature>
<dbReference type="EMBL" id="HF935702">
    <property type="protein sequence ID" value="CCX31891.1"/>
    <property type="molecule type" value="Genomic_DNA"/>
</dbReference>
<reference evidence="3 4" key="1">
    <citation type="journal article" date="2013" name="PLoS Genet.">
        <title>The genome and development-dependent transcriptomes of Pyronema confluens: a window into fungal evolution.</title>
        <authorList>
            <person name="Traeger S."/>
            <person name="Altegoer F."/>
            <person name="Freitag M."/>
            <person name="Gabaldon T."/>
            <person name="Kempken F."/>
            <person name="Kumar A."/>
            <person name="Marcet-Houben M."/>
            <person name="Poggeler S."/>
            <person name="Stajich J.E."/>
            <person name="Nowrousian M."/>
        </authorList>
    </citation>
    <scope>NUCLEOTIDE SEQUENCE [LARGE SCALE GENOMIC DNA]</scope>
    <source>
        <strain evidence="4">CBS 100304</strain>
        <tissue evidence="3">Vegetative mycelium</tissue>
    </source>
</reference>
<organism evidence="3 4">
    <name type="scientific">Pyronema omphalodes (strain CBS 100304)</name>
    <name type="common">Pyronema confluens</name>
    <dbReference type="NCBI Taxonomy" id="1076935"/>
    <lineage>
        <taxon>Eukaryota</taxon>
        <taxon>Fungi</taxon>
        <taxon>Dikarya</taxon>
        <taxon>Ascomycota</taxon>
        <taxon>Pezizomycotina</taxon>
        <taxon>Pezizomycetes</taxon>
        <taxon>Pezizales</taxon>
        <taxon>Pyronemataceae</taxon>
        <taxon>Pyronema</taxon>
    </lineage>
</organism>
<dbReference type="STRING" id="1076935.U4LUR9"/>
<dbReference type="GO" id="GO:0003743">
    <property type="term" value="F:translation initiation factor activity"/>
    <property type="evidence" value="ECO:0007669"/>
    <property type="project" value="UniProtKB-KW"/>
</dbReference>
<dbReference type="GO" id="GO:0006361">
    <property type="term" value="P:transcription initiation at RNA polymerase I promoter"/>
    <property type="evidence" value="ECO:0007669"/>
    <property type="project" value="InterPro"/>
</dbReference>